<evidence type="ECO:0000256" key="8">
    <source>
        <dbReference type="ARBA" id="ARBA00023136"/>
    </source>
</evidence>
<keyword evidence="13" id="KW-0808">Transferase</keyword>
<feature type="transmembrane region" description="Helical" evidence="13">
    <location>
        <begin position="344"/>
        <end position="362"/>
    </location>
</feature>
<keyword evidence="9" id="KW-0564">Palmitate</keyword>
<dbReference type="InterPro" id="IPR001594">
    <property type="entry name" value="Palmitoyltrfase_DHHC"/>
</dbReference>
<dbReference type="SUPFAM" id="SSF48403">
    <property type="entry name" value="Ankyrin repeat"/>
    <property type="match status" value="1"/>
</dbReference>
<feature type="domain" description="Palmitoyltransferase DHHC" evidence="15">
    <location>
        <begin position="423"/>
        <end position="558"/>
    </location>
</feature>
<sequence>MSASPPTSKTANGTTAPSAQTVELDEISPSSRRFPIEEDIMQLSRLGEIAAIQKLFNSKKFDASYRDEQGITPLHWAAINNHYALSHFLIQSGAPVNAKGGDAMATPVLWAAKRCNIYIVNLLLQHGADPLMTDDSGFNLLHSATLDGNVFQLILLLHQDIPVDIQDAQGHTSLMWASYNGFPACVDLFLRWGANVYARDEQGFTALHWALVRGSQPVIQKLLEYGSDRFAENNEGNTPAVCAQEMNSVRQWHRALHDAGYNSDGTPREFPLSSLVNDKRLFLSRFFFAWPFVIIISTVYILSHMVIYAAVPITIFVGWSLQWVAQLTLRWAPSDMKTIHKTPFLAGIFAGTLFWVGVRYFSHILPGTLGSNPVLNMVFLTCYALCTFFYVQTMMLDPGYVPKMGSRTSQKVVIDELIETRKFDEQNFCSHCMVRRPVRSKHCKRCNRCVAKEDHHCPWVNNCVAVNNHRHFLLYILSMEIGILLFVRLVLSYLEQYPSSKDVTCNILSPELCAAVSKDPFTLVLALWASLQLVWVTILLIVQLLQIARAITTFEVMRGHTHDHRFADTVTSFVTTGSSSAEGGQLTGSGAGPNAGGTAVHKKPNGWEIWKRLLGLDTFMATAIHGSNTAAVQARQRGNPYTRGIIGNCRDFWCDPSPIFKARENGSAMIGGESVNYTRLYEPPPRQVRRRRGDAGMRYEAVNSDEAV</sequence>
<evidence type="ECO:0000256" key="4">
    <source>
        <dbReference type="ARBA" id="ARBA00022692"/>
    </source>
</evidence>
<comment type="domain">
    <text evidence="13">The DHHC domain is required for palmitoyltransferase activity.</text>
</comment>
<evidence type="ECO:0000256" key="6">
    <source>
        <dbReference type="ARBA" id="ARBA00022989"/>
    </source>
</evidence>
<evidence type="ECO:0000256" key="9">
    <source>
        <dbReference type="ARBA" id="ARBA00023139"/>
    </source>
</evidence>
<dbReference type="PROSITE" id="PS50088">
    <property type="entry name" value="ANK_REPEAT"/>
    <property type="match status" value="4"/>
</dbReference>
<feature type="repeat" description="ANK" evidence="12">
    <location>
        <begin position="103"/>
        <end position="135"/>
    </location>
</feature>
<feature type="transmembrane region" description="Helical" evidence="13">
    <location>
        <begin position="525"/>
        <end position="548"/>
    </location>
</feature>
<evidence type="ECO:0000256" key="3">
    <source>
        <dbReference type="ARBA" id="ARBA00010104"/>
    </source>
</evidence>
<feature type="region of interest" description="Disordered" evidence="14">
    <location>
        <begin position="578"/>
        <end position="600"/>
    </location>
</feature>
<dbReference type="PANTHER" id="PTHR24161">
    <property type="entry name" value="ANK_REP_REGION DOMAIN-CONTAINING PROTEIN-RELATED"/>
    <property type="match status" value="1"/>
</dbReference>
<comment type="caution">
    <text evidence="16">The sequence shown here is derived from an EMBL/GenBank/DDBJ whole genome shotgun (WGS) entry which is preliminary data.</text>
</comment>
<dbReference type="AlphaFoldDB" id="A0A9P4S2T0"/>
<keyword evidence="6 13" id="KW-1133">Transmembrane helix</keyword>
<feature type="compositionally biased region" description="Gly residues" evidence="14">
    <location>
        <begin position="585"/>
        <end position="595"/>
    </location>
</feature>
<evidence type="ECO:0000256" key="7">
    <source>
        <dbReference type="ARBA" id="ARBA00023043"/>
    </source>
</evidence>
<feature type="region of interest" description="Disordered" evidence="14">
    <location>
        <begin position="1"/>
        <end position="22"/>
    </location>
</feature>
<feature type="transmembrane region" description="Helical" evidence="13">
    <location>
        <begin position="374"/>
        <end position="391"/>
    </location>
</feature>
<dbReference type="SMART" id="SM00248">
    <property type="entry name" value="ANK"/>
    <property type="match status" value="5"/>
</dbReference>
<feature type="compositionally biased region" description="Polar residues" evidence="14">
    <location>
        <begin position="1"/>
        <end position="21"/>
    </location>
</feature>
<evidence type="ECO:0000256" key="2">
    <source>
        <dbReference type="ARBA" id="ARBA00004520"/>
    </source>
</evidence>
<organism evidence="16 17">
    <name type="scientific">Patellaria atrata CBS 101060</name>
    <dbReference type="NCBI Taxonomy" id="1346257"/>
    <lineage>
        <taxon>Eukaryota</taxon>
        <taxon>Fungi</taxon>
        <taxon>Dikarya</taxon>
        <taxon>Ascomycota</taxon>
        <taxon>Pezizomycotina</taxon>
        <taxon>Dothideomycetes</taxon>
        <taxon>Dothideomycetes incertae sedis</taxon>
        <taxon>Patellariales</taxon>
        <taxon>Patellariaceae</taxon>
        <taxon>Patellaria</taxon>
    </lineage>
</organism>
<dbReference type="PANTHER" id="PTHR24161:SF85">
    <property type="entry name" value="PALMITOYLTRANSFERASE HIP14"/>
    <property type="match status" value="1"/>
</dbReference>
<evidence type="ECO:0000259" key="15">
    <source>
        <dbReference type="Pfam" id="PF01529"/>
    </source>
</evidence>
<feature type="repeat" description="ANK" evidence="12">
    <location>
        <begin position="169"/>
        <end position="201"/>
    </location>
</feature>
<dbReference type="InterPro" id="IPR002110">
    <property type="entry name" value="Ankyrin_rpt"/>
</dbReference>
<dbReference type="PROSITE" id="PS50216">
    <property type="entry name" value="DHHC"/>
    <property type="match status" value="1"/>
</dbReference>
<keyword evidence="7 12" id="KW-0040">ANK repeat</keyword>
<evidence type="ECO:0000313" key="17">
    <source>
        <dbReference type="Proteomes" id="UP000799429"/>
    </source>
</evidence>
<comment type="subcellular location">
    <subcellularLocation>
        <location evidence="2">Early endosome membrane</location>
        <topology evidence="2">Multi-pass membrane protein</topology>
    </subcellularLocation>
</comment>
<protein>
    <recommendedName>
        <fullName evidence="13">Palmitoyltransferase</fullName>
        <ecNumber evidence="13">2.3.1.225</ecNumber>
    </recommendedName>
</protein>
<dbReference type="GO" id="GO:0019706">
    <property type="term" value="F:protein-cysteine S-palmitoyltransferase activity"/>
    <property type="evidence" value="ECO:0007669"/>
    <property type="project" value="UniProtKB-EC"/>
</dbReference>
<feature type="transmembrane region" description="Helical" evidence="13">
    <location>
        <begin position="282"/>
        <end position="301"/>
    </location>
</feature>
<dbReference type="Proteomes" id="UP000799429">
    <property type="component" value="Unassembled WGS sequence"/>
</dbReference>
<proteinExistence type="inferred from homology"/>
<evidence type="ECO:0000313" key="16">
    <source>
        <dbReference type="EMBL" id="KAF2835208.1"/>
    </source>
</evidence>
<dbReference type="EC" id="2.3.1.225" evidence="13"/>
<dbReference type="InterPro" id="IPR036770">
    <property type="entry name" value="Ankyrin_rpt-contain_sf"/>
</dbReference>
<keyword evidence="17" id="KW-1185">Reference proteome</keyword>
<feature type="transmembrane region" description="Helical" evidence="13">
    <location>
        <begin position="472"/>
        <end position="491"/>
    </location>
</feature>
<keyword evidence="10" id="KW-0449">Lipoprotein</keyword>
<keyword evidence="8 13" id="KW-0472">Membrane</keyword>
<dbReference type="Pfam" id="PF01529">
    <property type="entry name" value="DHHC"/>
    <property type="match status" value="1"/>
</dbReference>
<comment type="function">
    <text evidence="1">Palmitoyltransferase specific for casein kinase 1.</text>
</comment>
<dbReference type="Pfam" id="PF12796">
    <property type="entry name" value="Ank_2"/>
    <property type="match status" value="2"/>
</dbReference>
<evidence type="ECO:0000256" key="5">
    <source>
        <dbReference type="ARBA" id="ARBA00022737"/>
    </source>
</evidence>
<gene>
    <name evidence="16" type="ORF">M501DRAFT_1008627</name>
</gene>
<evidence type="ECO:0000256" key="13">
    <source>
        <dbReference type="RuleBase" id="RU079119"/>
    </source>
</evidence>
<dbReference type="GO" id="GO:0031901">
    <property type="term" value="C:early endosome membrane"/>
    <property type="evidence" value="ECO:0007669"/>
    <property type="project" value="UniProtKB-SubCell"/>
</dbReference>
<dbReference type="Gene3D" id="1.25.40.20">
    <property type="entry name" value="Ankyrin repeat-containing domain"/>
    <property type="match status" value="1"/>
</dbReference>
<accession>A0A9P4S2T0</accession>
<evidence type="ECO:0000256" key="11">
    <source>
        <dbReference type="ARBA" id="ARBA00048048"/>
    </source>
</evidence>
<evidence type="ECO:0000256" key="10">
    <source>
        <dbReference type="ARBA" id="ARBA00023288"/>
    </source>
</evidence>
<feature type="repeat" description="ANK" evidence="12">
    <location>
        <begin position="69"/>
        <end position="101"/>
    </location>
</feature>
<name>A0A9P4S2T0_9PEZI</name>
<evidence type="ECO:0000256" key="14">
    <source>
        <dbReference type="SAM" id="MobiDB-lite"/>
    </source>
</evidence>
<dbReference type="PROSITE" id="PS50297">
    <property type="entry name" value="ANK_REP_REGION"/>
    <property type="match status" value="2"/>
</dbReference>
<keyword evidence="5" id="KW-0677">Repeat</keyword>
<dbReference type="PRINTS" id="PR01415">
    <property type="entry name" value="ANKYRIN"/>
</dbReference>
<dbReference type="EMBL" id="MU006110">
    <property type="protein sequence ID" value="KAF2835208.1"/>
    <property type="molecule type" value="Genomic_DNA"/>
</dbReference>
<keyword evidence="4 13" id="KW-0812">Transmembrane</keyword>
<evidence type="ECO:0000256" key="12">
    <source>
        <dbReference type="PROSITE-ProRule" id="PRU00023"/>
    </source>
</evidence>
<keyword evidence="13" id="KW-0012">Acyltransferase</keyword>
<feature type="repeat" description="ANK" evidence="12">
    <location>
        <begin position="202"/>
        <end position="234"/>
    </location>
</feature>
<comment type="similarity">
    <text evidence="3">Belongs to the DHHC palmitoyltransferase family. AKR/ZDHHC17 subfamily.</text>
</comment>
<evidence type="ECO:0000256" key="1">
    <source>
        <dbReference type="ARBA" id="ARBA00002100"/>
    </source>
</evidence>
<dbReference type="OrthoDB" id="6781668at2759"/>
<reference evidence="16" key="1">
    <citation type="journal article" date="2020" name="Stud. Mycol.">
        <title>101 Dothideomycetes genomes: a test case for predicting lifestyles and emergence of pathogens.</title>
        <authorList>
            <person name="Haridas S."/>
            <person name="Albert R."/>
            <person name="Binder M."/>
            <person name="Bloem J."/>
            <person name="Labutti K."/>
            <person name="Salamov A."/>
            <person name="Andreopoulos B."/>
            <person name="Baker S."/>
            <person name="Barry K."/>
            <person name="Bills G."/>
            <person name="Bluhm B."/>
            <person name="Cannon C."/>
            <person name="Castanera R."/>
            <person name="Culley D."/>
            <person name="Daum C."/>
            <person name="Ezra D."/>
            <person name="Gonzalez J."/>
            <person name="Henrissat B."/>
            <person name="Kuo A."/>
            <person name="Liang C."/>
            <person name="Lipzen A."/>
            <person name="Lutzoni F."/>
            <person name="Magnuson J."/>
            <person name="Mondo S."/>
            <person name="Nolan M."/>
            <person name="Ohm R."/>
            <person name="Pangilinan J."/>
            <person name="Park H.-J."/>
            <person name="Ramirez L."/>
            <person name="Alfaro M."/>
            <person name="Sun H."/>
            <person name="Tritt A."/>
            <person name="Yoshinaga Y."/>
            <person name="Zwiers L.-H."/>
            <person name="Turgeon B."/>
            <person name="Goodwin S."/>
            <person name="Spatafora J."/>
            <person name="Crous P."/>
            <person name="Grigoriev I."/>
        </authorList>
    </citation>
    <scope>NUCLEOTIDE SEQUENCE</scope>
    <source>
        <strain evidence="16">CBS 101060</strain>
    </source>
</reference>
<comment type="catalytic activity">
    <reaction evidence="11 13">
        <text>L-cysteinyl-[protein] + hexadecanoyl-CoA = S-hexadecanoyl-L-cysteinyl-[protein] + CoA</text>
        <dbReference type="Rhea" id="RHEA:36683"/>
        <dbReference type="Rhea" id="RHEA-COMP:10131"/>
        <dbReference type="Rhea" id="RHEA-COMP:11032"/>
        <dbReference type="ChEBI" id="CHEBI:29950"/>
        <dbReference type="ChEBI" id="CHEBI:57287"/>
        <dbReference type="ChEBI" id="CHEBI:57379"/>
        <dbReference type="ChEBI" id="CHEBI:74151"/>
        <dbReference type="EC" id="2.3.1.225"/>
    </reaction>
</comment>
<feature type="transmembrane region" description="Helical" evidence="13">
    <location>
        <begin position="307"/>
        <end position="332"/>
    </location>
</feature>